<keyword evidence="3" id="KW-1185">Reference proteome</keyword>
<dbReference type="InterPro" id="IPR036915">
    <property type="entry name" value="Cyclin-like_sf"/>
</dbReference>
<protein>
    <submittedName>
        <fullName evidence="2">CCNK</fullName>
    </submittedName>
</protein>
<gene>
    <name evidence="2" type="ORF">LAZ67_12001978</name>
</gene>
<reference evidence="2 3" key="1">
    <citation type="submission" date="2022-01" db="EMBL/GenBank/DDBJ databases">
        <title>A chromosomal length assembly of Cordylochernes scorpioides.</title>
        <authorList>
            <person name="Zeh D."/>
            <person name="Zeh J."/>
        </authorList>
    </citation>
    <scope>NUCLEOTIDE SEQUENCE [LARGE SCALE GENOMIC DNA]</scope>
    <source>
        <strain evidence="2">IN4F17</strain>
        <tissue evidence="2">Whole Body</tissue>
    </source>
</reference>
<dbReference type="PANTHER" id="PTHR10026">
    <property type="entry name" value="CYCLIN"/>
    <property type="match status" value="1"/>
</dbReference>
<accession>A0ABY6L1I3</accession>
<dbReference type="Gene3D" id="1.10.472.10">
    <property type="entry name" value="Cyclin-like"/>
    <property type="match status" value="1"/>
</dbReference>
<evidence type="ECO:0000313" key="2">
    <source>
        <dbReference type="EMBL" id="UYV74988.1"/>
    </source>
</evidence>
<name>A0ABY6L1I3_9ARAC</name>
<sequence>MSHWFYEKKDFKSTPTIQDGISYETEHRYRREGARFIINMGNKLNLYPLFGGCQAPPMLYHGQYDTIATGIVYFHRFYMFHSFKTFPRYVY</sequence>
<evidence type="ECO:0000313" key="3">
    <source>
        <dbReference type="Proteomes" id="UP001235939"/>
    </source>
</evidence>
<dbReference type="InterPro" id="IPR043198">
    <property type="entry name" value="Cyclin/Ssn8"/>
</dbReference>
<evidence type="ECO:0000256" key="1">
    <source>
        <dbReference type="ARBA" id="ARBA00023127"/>
    </source>
</evidence>
<dbReference type="EMBL" id="CP092874">
    <property type="protein sequence ID" value="UYV74988.1"/>
    <property type="molecule type" value="Genomic_DNA"/>
</dbReference>
<organism evidence="2 3">
    <name type="scientific">Cordylochernes scorpioides</name>
    <dbReference type="NCBI Taxonomy" id="51811"/>
    <lineage>
        <taxon>Eukaryota</taxon>
        <taxon>Metazoa</taxon>
        <taxon>Ecdysozoa</taxon>
        <taxon>Arthropoda</taxon>
        <taxon>Chelicerata</taxon>
        <taxon>Arachnida</taxon>
        <taxon>Pseudoscorpiones</taxon>
        <taxon>Cheliferoidea</taxon>
        <taxon>Chernetidae</taxon>
        <taxon>Cordylochernes</taxon>
    </lineage>
</organism>
<proteinExistence type="predicted"/>
<dbReference type="SUPFAM" id="SSF47954">
    <property type="entry name" value="Cyclin-like"/>
    <property type="match status" value="1"/>
</dbReference>
<dbReference type="Proteomes" id="UP001235939">
    <property type="component" value="Chromosome 12"/>
</dbReference>
<keyword evidence="1" id="KW-0195">Cyclin</keyword>